<dbReference type="RefSeq" id="WP_274683823.1">
    <property type="nucleotide sequence ID" value="NZ_JAKNBA010000047.1"/>
</dbReference>
<dbReference type="EMBL" id="JAKNBA010000047">
    <property type="protein sequence ID" value="MDE1243957.1"/>
    <property type="molecule type" value="Genomic_DNA"/>
</dbReference>
<feature type="compositionally biased region" description="Basic and acidic residues" evidence="2">
    <location>
        <begin position="594"/>
        <end position="603"/>
    </location>
</feature>
<feature type="compositionally biased region" description="Polar residues" evidence="2">
    <location>
        <begin position="473"/>
        <end position="482"/>
    </location>
</feature>
<dbReference type="AlphaFoldDB" id="A0A9X4IRB8"/>
<organism evidence="3 4">
    <name type="scientific">Vibrio aestuarianus</name>
    <dbReference type="NCBI Taxonomy" id="28171"/>
    <lineage>
        <taxon>Bacteria</taxon>
        <taxon>Pseudomonadati</taxon>
        <taxon>Pseudomonadota</taxon>
        <taxon>Gammaproteobacteria</taxon>
        <taxon>Vibrionales</taxon>
        <taxon>Vibrionaceae</taxon>
        <taxon>Vibrio</taxon>
    </lineage>
</organism>
<sequence>MAVISFFRTSGVGQSDPQAATNYLYGPLCSLTDDQKKEYSTAYQLRKLAREANDIQTEWECDYILQQQKGKRREPPPESINGNRKAVEYAIEHNPHKHKYVSGVIAHAFEDTEKLQANPEIEAEWRELFEELCFAGFPKDEQLIDWVRHTHQGNIENHFLIPRIHLATGLSFNPAPPGHEQDFNLLRDYLNLKHDLVSPLDSLHKRLTQDGNSFDKRHKLKKAINVWIKDMITSNRVNSRADIIQALSSDKFKEKVGVTHVSESSNFVRLHFKDKKNVRLYGFVFTEQFRSRDSLTQSSEPLQSKQSRLEELKDQLDKAIIKRANYNNRRYGLHKSKPEFNVSKAHYLPLNSRWTATPSFYISQPQVNFAQMPEFNPSLKGFEMVKQIEERKALAERNAKLALEQYHEQQKRFIQEWMSFLLAGKIEYERHRETISFTNYVIDEESADFKRAFARYDRDTERVLPEHDKRNSRTVSIRTQNNPKRHYSDQSTHDPRVPSLSRELERAISSVKRSIRIHETANQEIGTSLAHAGKLAERQRDSYLELGRAFEVIASEAKLRDELKSRLIRNETRKIPRMKKDGLRRVLKKLTKPQPHEQDELER</sequence>
<comment type="caution">
    <text evidence="3">The sequence shown here is derived from an EMBL/GenBank/DDBJ whole genome shotgun (WGS) entry which is preliminary data.</text>
</comment>
<feature type="region of interest" description="Disordered" evidence="2">
    <location>
        <begin position="576"/>
        <end position="603"/>
    </location>
</feature>
<evidence type="ECO:0000256" key="2">
    <source>
        <dbReference type="SAM" id="MobiDB-lite"/>
    </source>
</evidence>
<dbReference type="Proteomes" id="UP001140979">
    <property type="component" value="Unassembled WGS sequence"/>
</dbReference>
<protein>
    <submittedName>
        <fullName evidence="3">Relaxase/mobilization nuclease domain-containing protein</fullName>
    </submittedName>
</protein>
<evidence type="ECO:0000313" key="4">
    <source>
        <dbReference type="Proteomes" id="UP001140979"/>
    </source>
</evidence>
<feature type="region of interest" description="Disordered" evidence="2">
    <location>
        <begin position="463"/>
        <end position="500"/>
    </location>
</feature>
<reference evidence="3" key="1">
    <citation type="submission" date="2022-02" db="EMBL/GenBank/DDBJ databases">
        <title>Emergence and expansion in Europe of a Vibrio aestuarianus clonal complex pathogenic for oysters.</title>
        <authorList>
            <person name="Mesnil A."/>
            <person name="Travers M.-A."/>
        </authorList>
    </citation>
    <scope>NUCLEOTIDE SEQUENCE</scope>
    <source>
        <strain evidence="3">19_064_11T1</strain>
    </source>
</reference>
<feature type="coiled-coil region" evidence="1">
    <location>
        <begin position="385"/>
        <end position="412"/>
    </location>
</feature>
<accession>A0A9X4IRB8</accession>
<feature type="coiled-coil region" evidence="1">
    <location>
        <begin position="302"/>
        <end position="329"/>
    </location>
</feature>
<keyword evidence="1" id="KW-0175">Coiled coil</keyword>
<proteinExistence type="predicted"/>
<evidence type="ECO:0000313" key="3">
    <source>
        <dbReference type="EMBL" id="MDE1243957.1"/>
    </source>
</evidence>
<feature type="compositionally biased region" description="Basic and acidic residues" evidence="2">
    <location>
        <begin position="486"/>
        <end position="500"/>
    </location>
</feature>
<name>A0A9X4IRB8_9VIBR</name>
<evidence type="ECO:0000256" key="1">
    <source>
        <dbReference type="SAM" id="Coils"/>
    </source>
</evidence>
<gene>
    <name evidence="3" type="ORF">L9W94_17800</name>
</gene>